<feature type="transmembrane region" description="Helical" evidence="8">
    <location>
        <begin position="290"/>
        <end position="309"/>
    </location>
</feature>
<dbReference type="AlphaFoldDB" id="A0A6P1MC44"/>
<keyword evidence="3" id="KW-0813">Transport</keyword>
<feature type="transmembrane region" description="Helical" evidence="8">
    <location>
        <begin position="321"/>
        <end position="339"/>
    </location>
</feature>
<dbReference type="PANTHER" id="PTHR11328:SF24">
    <property type="entry name" value="MAJOR FACILITATOR SUPERFAMILY (MFS) PROFILE DOMAIN-CONTAINING PROTEIN"/>
    <property type="match status" value="1"/>
</dbReference>
<feature type="transmembrane region" description="Helical" evidence="8">
    <location>
        <begin position="345"/>
        <end position="365"/>
    </location>
</feature>
<keyword evidence="6 8" id="KW-1133">Transmembrane helix</keyword>
<reference evidence="9 10" key="1">
    <citation type="submission" date="2020-01" db="EMBL/GenBank/DDBJ databases">
        <title>Ponticoccus aerotolerans gen. nov., sp. nov., an anaerobic bacterium and proposal of Ponticoccusceae fam. nov., Ponticoccusles ord. nov. and Ponticoccuse classis nov. in the phylum Kiritimatiellaeota.</title>
        <authorList>
            <person name="Zhou L.Y."/>
            <person name="Du Z.J."/>
        </authorList>
    </citation>
    <scope>NUCLEOTIDE SEQUENCE [LARGE SCALE GENOMIC DNA]</scope>
    <source>
        <strain evidence="9 10">S-5007</strain>
    </source>
</reference>
<dbReference type="PANTHER" id="PTHR11328">
    <property type="entry name" value="MAJOR FACILITATOR SUPERFAMILY DOMAIN-CONTAINING PROTEIN"/>
    <property type="match status" value="1"/>
</dbReference>
<gene>
    <name evidence="9" type="ORF">GT409_06730</name>
</gene>
<organism evidence="9 10">
    <name type="scientific">Tichowtungia aerotolerans</name>
    <dbReference type="NCBI Taxonomy" id="2697043"/>
    <lineage>
        <taxon>Bacteria</taxon>
        <taxon>Pseudomonadati</taxon>
        <taxon>Kiritimatiellota</taxon>
        <taxon>Tichowtungiia</taxon>
        <taxon>Tichowtungiales</taxon>
        <taxon>Tichowtungiaceae</taxon>
        <taxon>Tichowtungia</taxon>
    </lineage>
</organism>
<dbReference type="InterPro" id="IPR036259">
    <property type="entry name" value="MFS_trans_sf"/>
</dbReference>
<feature type="transmembrane region" description="Helical" evidence="8">
    <location>
        <begin position="90"/>
        <end position="108"/>
    </location>
</feature>
<evidence type="ECO:0000256" key="6">
    <source>
        <dbReference type="ARBA" id="ARBA00022989"/>
    </source>
</evidence>
<feature type="transmembrane region" description="Helical" evidence="8">
    <location>
        <begin position="249"/>
        <end position="270"/>
    </location>
</feature>
<dbReference type="GO" id="GO:0006814">
    <property type="term" value="P:sodium ion transport"/>
    <property type="evidence" value="ECO:0007669"/>
    <property type="project" value="InterPro"/>
</dbReference>
<dbReference type="EMBL" id="CP047593">
    <property type="protein sequence ID" value="QHI69156.1"/>
    <property type="molecule type" value="Genomic_DNA"/>
</dbReference>
<dbReference type="InterPro" id="IPR018043">
    <property type="entry name" value="Na/Gal_symport_CS"/>
</dbReference>
<keyword evidence="10" id="KW-1185">Reference proteome</keyword>
<dbReference type="PROSITE" id="PS00872">
    <property type="entry name" value="NA_GALACTOSIDE_SYMP"/>
    <property type="match status" value="1"/>
</dbReference>
<dbReference type="Pfam" id="PF13347">
    <property type="entry name" value="MFS_2"/>
    <property type="match status" value="1"/>
</dbReference>
<evidence type="ECO:0000256" key="1">
    <source>
        <dbReference type="ARBA" id="ARBA00004651"/>
    </source>
</evidence>
<keyword evidence="7 8" id="KW-0472">Membrane</keyword>
<evidence type="ECO:0000256" key="2">
    <source>
        <dbReference type="ARBA" id="ARBA00009617"/>
    </source>
</evidence>
<accession>A0A6P1MC44</accession>
<evidence type="ECO:0000256" key="5">
    <source>
        <dbReference type="ARBA" id="ARBA00022692"/>
    </source>
</evidence>
<evidence type="ECO:0000256" key="3">
    <source>
        <dbReference type="ARBA" id="ARBA00022448"/>
    </source>
</evidence>
<evidence type="ECO:0000256" key="4">
    <source>
        <dbReference type="ARBA" id="ARBA00022475"/>
    </source>
</evidence>
<evidence type="ECO:0000313" key="10">
    <source>
        <dbReference type="Proteomes" id="UP000464954"/>
    </source>
</evidence>
<name>A0A6P1MC44_9BACT</name>
<evidence type="ECO:0000256" key="7">
    <source>
        <dbReference type="ARBA" id="ARBA00023136"/>
    </source>
</evidence>
<feature type="transmembrane region" description="Helical" evidence="8">
    <location>
        <begin position="162"/>
        <end position="184"/>
    </location>
</feature>
<keyword evidence="4" id="KW-1003">Cell membrane</keyword>
<keyword evidence="5 8" id="KW-0812">Transmembrane</keyword>
<dbReference type="KEGG" id="taer:GT409_06730"/>
<dbReference type="SUPFAM" id="SSF103473">
    <property type="entry name" value="MFS general substrate transporter"/>
    <property type="match status" value="1"/>
</dbReference>
<feature type="transmembrane region" description="Helical" evidence="8">
    <location>
        <begin position="386"/>
        <end position="411"/>
    </location>
</feature>
<protein>
    <submittedName>
        <fullName evidence="9">MFS transporter</fullName>
    </submittedName>
</protein>
<comment type="subcellular location">
    <subcellularLocation>
        <location evidence="1">Cell membrane</location>
        <topology evidence="1">Multi-pass membrane protein</topology>
    </subcellularLocation>
</comment>
<dbReference type="RefSeq" id="WP_160628185.1">
    <property type="nucleotide sequence ID" value="NZ_CP047593.1"/>
</dbReference>
<feature type="transmembrane region" description="Helical" evidence="8">
    <location>
        <begin position="196"/>
        <end position="218"/>
    </location>
</feature>
<dbReference type="Proteomes" id="UP000464954">
    <property type="component" value="Chromosome"/>
</dbReference>
<evidence type="ECO:0000256" key="8">
    <source>
        <dbReference type="SAM" id="Phobius"/>
    </source>
</evidence>
<dbReference type="GO" id="GO:0005886">
    <property type="term" value="C:plasma membrane"/>
    <property type="evidence" value="ECO:0007669"/>
    <property type="project" value="UniProtKB-SubCell"/>
</dbReference>
<comment type="similarity">
    <text evidence="2">Belongs to the sodium:galactoside symporter (TC 2.A.2) family.</text>
</comment>
<feature type="transmembrane region" description="Helical" evidence="8">
    <location>
        <begin position="431"/>
        <end position="455"/>
    </location>
</feature>
<feature type="transmembrane region" description="Helical" evidence="8">
    <location>
        <begin position="120"/>
        <end position="141"/>
    </location>
</feature>
<proteinExistence type="inferred from homology"/>
<dbReference type="GO" id="GO:0015293">
    <property type="term" value="F:symporter activity"/>
    <property type="evidence" value="ECO:0007669"/>
    <property type="project" value="InterPro"/>
</dbReference>
<dbReference type="InterPro" id="IPR039672">
    <property type="entry name" value="MFS_2"/>
</dbReference>
<dbReference type="Gene3D" id="1.20.1250.20">
    <property type="entry name" value="MFS general substrate transporter like domains"/>
    <property type="match status" value="2"/>
</dbReference>
<sequence length="474" mass="53139">MRKRVHIPPEDRIPQYQKVLFSFGGKMDYIATGMLTGILWMPFFNIGLGMKPATLGLILMALRGWDAITDPIMGNISDNTRTRWGRRRPFILLGAILTACFFPAFWFMPETLSETGKITYLILIGISFFTCFTVWSMPYYSMQMELTPNYDERTRLMAWFTFFGKLTALAGGWMLSLLSSSLFANPETGEPDIVHGMQVACWFIAGMIVFMGILPAIVGKERYYQKDASKQAKDPFSKSLKESVTCGPMWCLIGVAFFLTLGSYSISSLVQYINIYFISGGEISVGATLVGWKTTVLVVTGICCIPLWTKVGEILDKRTTLLCMLALAIIGQLLNIFCLRPDMPYLQLIPAVFEAASITAIWLFLPSMKADVADYDELKTHRRREGSLNAFFSWFMKAAMTGAMGVGGLVLTVSGFDAAIGEQPPEVLSRMFTLFISLPVVMWSLALLMVILYPLSRKRMAEIREQLEARRGKV</sequence>
<evidence type="ECO:0000313" key="9">
    <source>
        <dbReference type="EMBL" id="QHI69156.1"/>
    </source>
</evidence>
<dbReference type="GO" id="GO:0008643">
    <property type="term" value="P:carbohydrate transport"/>
    <property type="evidence" value="ECO:0007669"/>
    <property type="project" value="InterPro"/>
</dbReference>
<feature type="transmembrane region" description="Helical" evidence="8">
    <location>
        <begin position="29"/>
        <end position="50"/>
    </location>
</feature>